<organism evidence="11 12">
    <name type="scientific">Candidatus Ornithomonoglobus intestinigallinarum</name>
    <dbReference type="NCBI Taxonomy" id="2840894"/>
    <lineage>
        <taxon>Bacteria</taxon>
        <taxon>Bacillati</taxon>
        <taxon>Bacillota</taxon>
        <taxon>Clostridia</taxon>
        <taxon>Candidatus Ornithomonoglobus</taxon>
    </lineage>
</organism>
<dbReference type="SUPFAM" id="SSF55620">
    <property type="entry name" value="Tetrahydrobiopterin biosynthesis enzymes-like"/>
    <property type="match status" value="1"/>
</dbReference>
<reference evidence="11" key="1">
    <citation type="submission" date="2020-10" db="EMBL/GenBank/DDBJ databases">
        <authorList>
            <person name="Gilroy R."/>
        </authorList>
    </citation>
    <scope>NUCLEOTIDE SEQUENCE</scope>
    <source>
        <strain evidence="11">CHK181-108</strain>
    </source>
</reference>
<evidence type="ECO:0000256" key="8">
    <source>
        <dbReference type="ARBA" id="ARBA00022909"/>
    </source>
</evidence>
<dbReference type="NCBIfam" id="TIGR00525">
    <property type="entry name" value="folB"/>
    <property type="match status" value="1"/>
</dbReference>
<comment type="catalytic activity">
    <reaction evidence="1">
        <text>6-hydroxymethyl-7,8-dihydropterin + ATP = (7,8-dihydropterin-6-yl)methyl diphosphate + AMP + H(+)</text>
        <dbReference type="Rhea" id="RHEA:11412"/>
        <dbReference type="ChEBI" id="CHEBI:15378"/>
        <dbReference type="ChEBI" id="CHEBI:30616"/>
        <dbReference type="ChEBI" id="CHEBI:44841"/>
        <dbReference type="ChEBI" id="CHEBI:72950"/>
        <dbReference type="ChEBI" id="CHEBI:456215"/>
        <dbReference type="EC" id="2.7.6.3"/>
    </reaction>
</comment>
<gene>
    <name evidence="11" type="primary">folK</name>
    <name evidence="11" type="ORF">IAA60_09245</name>
</gene>
<evidence type="ECO:0000256" key="5">
    <source>
        <dbReference type="ARBA" id="ARBA00022741"/>
    </source>
</evidence>
<evidence type="ECO:0000256" key="2">
    <source>
        <dbReference type="ARBA" id="ARBA00005051"/>
    </source>
</evidence>
<dbReference type="GO" id="GO:0004150">
    <property type="term" value="F:dihydroneopterin aldolase activity"/>
    <property type="evidence" value="ECO:0007669"/>
    <property type="project" value="UniProtKB-UniRule"/>
</dbReference>
<comment type="function">
    <text evidence="9">Catalyzes the conversion of 7,8-dihydroneopterin to 6-hydroxymethyl-7,8-dihydropterin.</text>
</comment>
<evidence type="ECO:0000259" key="10">
    <source>
        <dbReference type="PROSITE" id="PS00794"/>
    </source>
</evidence>
<dbReference type="NCBIfam" id="TIGR01498">
    <property type="entry name" value="folK"/>
    <property type="match status" value="1"/>
</dbReference>
<accession>A0A9D1H4E1</accession>
<dbReference type="PANTHER" id="PTHR43071">
    <property type="entry name" value="2-AMINO-4-HYDROXY-6-HYDROXYMETHYLDIHYDROPTERIDINE PYROPHOSPHOKINASE"/>
    <property type="match status" value="1"/>
</dbReference>
<keyword evidence="6" id="KW-0418">Kinase</keyword>
<evidence type="ECO:0000256" key="4">
    <source>
        <dbReference type="ARBA" id="ARBA00022679"/>
    </source>
</evidence>
<dbReference type="NCBIfam" id="TIGR00526">
    <property type="entry name" value="folB_dom"/>
    <property type="match status" value="1"/>
</dbReference>
<dbReference type="AlphaFoldDB" id="A0A9D1H4E1"/>
<sequence>MDKIKITNLEIFARHGVMPEETTLGQKFIITAELFLDTEKAGHSDKLDDSINYALVCDNIKSYNKTNTKKLIEAAAEGTAENILLSFPKVKSVRLELKKPNPPIHLHFDSIAVEITRSRHRAFVAFGSNMGDRQAYINGALEKIKSDPKCTVKKISSVTETAPYGGVEQDNFLNGVVELETLYSPYALLDFLHKLENEAGRERKIRWGPRTLDLDILLFDDIISDDPVLTLPHPDMENRAFVLEPLCEIAPELIHPALNKKMKALRANL</sequence>
<name>A0A9D1H4E1_9FIRM</name>
<comment type="caution">
    <text evidence="11">The sequence shown here is derived from an EMBL/GenBank/DDBJ whole genome shotgun (WGS) entry which is preliminary data.</text>
</comment>
<evidence type="ECO:0000256" key="6">
    <source>
        <dbReference type="ARBA" id="ARBA00022777"/>
    </source>
</evidence>
<proteinExistence type="inferred from homology"/>
<evidence type="ECO:0000256" key="1">
    <source>
        <dbReference type="ARBA" id="ARBA00000198"/>
    </source>
</evidence>
<dbReference type="Pfam" id="PF02152">
    <property type="entry name" value="FolB"/>
    <property type="match status" value="1"/>
</dbReference>
<dbReference type="PANTHER" id="PTHR43071:SF1">
    <property type="entry name" value="2-AMINO-4-HYDROXY-6-HYDROXYMETHYLDIHYDROPTERIDINE PYROPHOSPHOKINASE"/>
    <property type="match status" value="1"/>
</dbReference>
<evidence type="ECO:0000256" key="7">
    <source>
        <dbReference type="ARBA" id="ARBA00022840"/>
    </source>
</evidence>
<dbReference type="SMART" id="SM00905">
    <property type="entry name" value="FolB"/>
    <property type="match status" value="1"/>
</dbReference>
<keyword evidence="5" id="KW-0547">Nucleotide-binding</keyword>
<dbReference type="InterPro" id="IPR035907">
    <property type="entry name" value="Hppk_sf"/>
</dbReference>
<protein>
    <recommendedName>
        <fullName evidence="9">Bifunctional folate synthesis protein</fullName>
    </recommendedName>
    <domain>
        <recommendedName>
            <fullName evidence="9">Dihydroneopterin aldolase</fullName>
            <shortName evidence="9">DHNA</shortName>
            <ecNumber evidence="9">4.1.2.25</ecNumber>
        </recommendedName>
        <alternativeName>
            <fullName evidence="9">7,8-dihydroneopterin aldolase</fullName>
        </alternativeName>
    </domain>
    <domain>
        <recommendedName>
            <fullName evidence="9">2-amino-4-hydroxy-6-hydroxymethyldihydropteridine pyrophosphokinase</fullName>
            <ecNumber evidence="9">2.7.6.3</ecNumber>
        </recommendedName>
        <alternativeName>
            <fullName evidence="9">6-hydroxymethyl-7,8-dihydropterin pyrophosphokinase</fullName>
            <shortName evidence="9">PPPK</shortName>
        </alternativeName>
        <alternativeName>
            <fullName evidence="9">7,8-dihydro-6-hydroxymethylpterin pyrophosphokinase</fullName>
            <shortName evidence="9">HPPK</shortName>
        </alternativeName>
    </domain>
</protein>
<dbReference type="Pfam" id="PF01288">
    <property type="entry name" value="HPPK"/>
    <property type="match status" value="1"/>
</dbReference>
<dbReference type="GO" id="GO:0046654">
    <property type="term" value="P:tetrahydrofolate biosynthetic process"/>
    <property type="evidence" value="ECO:0007669"/>
    <property type="project" value="UniProtKB-UniRule"/>
</dbReference>
<feature type="domain" description="7,8-dihydro-6-hydroxymethylpterin-pyrophosphokinase" evidence="10">
    <location>
        <begin position="206"/>
        <end position="217"/>
    </location>
</feature>
<keyword evidence="4 11" id="KW-0808">Transferase</keyword>
<dbReference type="EC" id="4.1.2.25" evidence="9"/>
<keyword evidence="9" id="KW-0456">Lyase</keyword>
<keyword evidence="7" id="KW-0067">ATP-binding</keyword>
<evidence type="ECO:0000313" key="12">
    <source>
        <dbReference type="Proteomes" id="UP000824165"/>
    </source>
</evidence>
<dbReference type="GO" id="GO:0016301">
    <property type="term" value="F:kinase activity"/>
    <property type="evidence" value="ECO:0007669"/>
    <property type="project" value="UniProtKB-KW"/>
</dbReference>
<dbReference type="SUPFAM" id="SSF55083">
    <property type="entry name" value="6-hydroxymethyl-7,8-dihydropterin pyrophosphokinase, HPPK"/>
    <property type="match status" value="1"/>
</dbReference>
<dbReference type="InterPro" id="IPR006156">
    <property type="entry name" value="Dihydroneopterin_aldolase"/>
</dbReference>
<keyword evidence="8 9" id="KW-0289">Folate biosynthesis</keyword>
<reference evidence="11" key="2">
    <citation type="journal article" date="2021" name="PeerJ">
        <title>Extensive microbial diversity within the chicken gut microbiome revealed by metagenomics and culture.</title>
        <authorList>
            <person name="Gilroy R."/>
            <person name="Ravi A."/>
            <person name="Getino M."/>
            <person name="Pursley I."/>
            <person name="Horton D.L."/>
            <person name="Alikhan N.F."/>
            <person name="Baker D."/>
            <person name="Gharbi K."/>
            <person name="Hall N."/>
            <person name="Watson M."/>
            <person name="Adriaenssens E.M."/>
            <person name="Foster-Nyarko E."/>
            <person name="Jarju S."/>
            <person name="Secka A."/>
            <person name="Antonio M."/>
            <person name="Oren A."/>
            <person name="Chaudhuri R.R."/>
            <person name="La Ragione R."/>
            <person name="Hildebrand F."/>
            <person name="Pallen M.J."/>
        </authorList>
    </citation>
    <scope>NUCLEOTIDE SEQUENCE</scope>
    <source>
        <strain evidence="11">CHK181-108</strain>
    </source>
</reference>
<dbReference type="Gene3D" id="3.30.1130.10">
    <property type="match status" value="1"/>
</dbReference>
<dbReference type="GO" id="GO:0046656">
    <property type="term" value="P:folic acid biosynthetic process"/>
    <property type="evidence" value="ECO:0007669"/>
    <property type="project" value="UniProtKB-UniRule"/>
</dbReference>
<dbReference type="Proteomes" id="UP000824165">
    <property type="component" value="Unassembled WGS sequence"/>
</dbReference>
<dbReference type="EMBL" id="DVLU01000099">
    <property type="protein sequence ID" value="HIT86068.1"/>
    <property type="molecule type" value="Genomic_DNA"/>
</dbReference>
<dbReference type="CDD" id="cd00483">
    <property type="entry name" value="HPPK"/>
    <property type="match status" value="1"/>
</dbReference>
<dbReference type="InterPro" id="IPR000550">
    <property type="entry name" value="Hppk"/>
</dbReference>
<dbReference type="Gene3D" id="3.30.70.560">
    <property type="entry name" value="7,8-Dihydro-6-hydroxymethylpterin-pyrophosphokinase HPPK"/>
    <property type="match status" value="1"/>
</dbReference>
<dbReference type="GO" id="GO:0003848">
    <property type="term" value="F:2-amino-4-hydroxy-6-hydroxymethyldihydropteridine diphosphokinase activity"/>
    <property type="evidence" value="ECO:0007669"/>
    <property type="project" value="UniProtKB-EC"/>
</dbReference>
<comment type="similarity">
    <text evidence="3">In the N-terminal section; belongs to the DHNA family.</text>
</comment>
<dbReference type="InterPro" id="IPR043133">
    <property type="entry name" value="GTP-CH-I_C/QueF"/>
</dbReference>
<comment type="catalytic activity">
    <reaction evidence="9">
        <text>7,8-dihydroneopterin = 6-hydroxymethyl-7,8-dihydropterin + glycolaldehyde</text>
        <dbReference type="Rhea" id="RHEA:10540"/>
        <dbReference type="ChEBI" id="CHEBI:17001"/>
        <dbReference type="ChEBI" id="CHEBI:17071"/>
        <dbReference type="ChEBI" id="CHEBI:44841"/>
        <dbReference type="EC" id="4.1.2.25"/>
    </reaction>
</comment>
<dbReference type="PROSITE" id="PS00794">
    <property type="entry name" value="HPPK"/>
    <property type="match status" value="1"/>
</dbReference>
<dbReference type="InterPro" id="IPR006157">
    <property type="entry name" value="FolB_dom"/>
</dbReference>
<evidence type="ECO:0000256" key="3">
    <source>
        <dbReference type="ARBA" id="ARBA00009640"/>
    </source>
</evidence>
<dbReference type="CDD" id="cd00534">
    <property type="entry name" value="DHNA_DHNTPE"/>
    <property type="match status" value="1"/>
</dbReference>
<comment type="pathway">
    <text evidence="2">Cofactor biosynthesis; tetrahydrofolate biosynthesis; 2-amino-4-hydroxy-6-hydroxymethyl-7,8-dihydropteridine diphosphate from 7,8-dihydroneopterin triphosphate: step 4/4.</text>
</comment>
<evidence type="ECO:0000256" key="9">
    <source>
        <dbReference type="RuleBase" id="RU362079"/>
    </source>
</evidence>
<dbReference type="GO" id="GO:0005524">
    <property type="term" value="F:ATP binding"/>
    <property type="evidence" value="ECO:0007669"/>
    <property type="project" value="UniProtKB-KW"/>
</dbReference>
<comment type="similarity">
    <text evidence="9">Belongs to the DHNA family.</text>
</comment>
<comment type="pathway">
    <text evidence="9">Cofactor biosynthesis; tetrahydrofolate biosynthesis; 2-amino-4-hydroxy-6-hydroxymethyl-7,8-dihydropteridine diphosphate from 7,8-dihydroneopterin triphosphate: step 3/4.</text>
</comment>
<evidence type="ECO:0000313" key="11">
    <source>
        <dbReference type="EMBL" id="HIT86068.1"/>
    </source>
</evidence>
<dbReference type="EC" id="2.7.6.3" evidence="9"/>